<evidence type="ECO:0000256" key="2">
    <source>
        <dbReference type="SAM" id="MobiDB-lite"/>
    </source>
</evidence>
<dbReference type="PANTHER" id="PTHR33600">
    <property type="entry name" value="PLASTID DIVISION PROTEIN PDV2"/>
    <property type="match status" value="1"/>
</dbReference>
<evidence type="ECO:0000313" key="5">
    <source>
        <dbReference type="RefSeq" id="XP_016901679.1"/>
    </source>
</evidence>
<reference evidence="5" key="2">
    <citation type="submission" date="2025-04" db="UniProtKB">
        <authorList>
            <consortium name="RefSeq"/>
        </authorList>
    </citation>
    <scope>IDENTIFICATION</scope>
</reference>
<feature type="region of interest" description="Disordered" evidence="2">
    <location>
        <begin position="26"/>
        <end position="70"/>
    </location>
</feature>
<feature type="region of interest" description="Disordered" evidence="2">
    <location>
        <begin position="186"/>
        <end position="208"/>
    </location>
</feature>
<gene>
    <name evidence="5" type="primary">LOC103495190</name>
    <name evidence="3" type="synonym">103495190</name>
</gene>
<dbReference type="SMR" id="A0A1S4E0D9"/>
<dbReference type="GeneID" id="103495190"/>
<reference evidence="3" key="1">
    <citation type="submission" date="2023-03" db="UniProtKB">
        <authorList>
            <consortium name="EnsemblPlants"/>
        </authorList>
    </citation>
    <scope>IDENTIFICATION</scope>
</reference>
<dbReference type="AlphaFoldDB" id="A0A1S4E0D9"/>
<feature type="compositionally biased region" description="Basic and acidic residues" evidence="2">
    <location>
        <begin position="186"/>
        <end position="204"/>
    </location>
</feature>
<reference evidence="4" key="3">
    <citation type="submission" date="2025-05" db="UniProtKB">
        <authorList>
            <consortium name="RefSeq"/>
        </authorList>
    </citation>
    <scope>NUCLEOTIDE SEQUENCE [LARGE SCALE GENOMIC DNA]</scope>
</reference>
<dbReference type="Gramene" id="MELO3C018410.2.1">
    <property type="protein sequence ID" value="MELO3C018410.2.1"/>
    <property type="gene ID" value="MELO3C018410.2"/>
</dbReference>
<dbReference type="KEGG" id="cmo:103495190"/>
<evidence type="ECO:0000256" key="1">
    <source>
        <dbReference type="SAM" id="Coils"/>
    </source>
</evidence>
<dbReference type="PANTHER" id="PTHR33600:SF3">
    <property type="entry name" value="PLASTID DIVISION PROTEIN PDV2"/>
    <property type="match status" value="1"/>
</dbReference>
<accession>A0A1S4E0D9</accession>
<name>A0A1S4E0D9_CUCME</name>
<proteinExistence type="predicted"/>
<dbReference type="GO" id="GO:0010020">
    <property type="term" value="P:chloroplast fission"/>
    <property type="evidence" value="ECO:0007669"/>
    <property type="project" value="InterPro"/>
</dbReference>
<evidence type="ECO:0000313" key="3">
    <source>
        <dbReference type="EnsemblPlants" id="MELO3C018410.2.1"/>
    </source>
</evidence>
<dbReference type="RefSeq" id="XP_016901679.1">
    <property type="nucleotide sequence ID" value="XM_017046190.1"/>
</dbReference>
<dbReference type="EnsemblPlants" id="MELO3C018410.2.1">
    <property type="protein sequence ID" value="MELO3C018410.2.1"/>
    <property type="gene ID" value="MELO3C018410.2"/>
</dbReference>
<dbReference type="InterPro" id="IPR038939">
    <property type="entry name" value="PDV1/PDV2"/>
</dbReference>
<organism evidence="4 5">
    <name type="scientific">Cucumis melo</name>
    <name type="common">Muskmelon</name>
    <dbReference type="NCBI Taxonomy" id="3656"/>
    <lineage>
        <taxon>Eukaryota</taxon>
        <taxon>Viridiplantae</taxon>
        <taxon>Streptophyta</taxon>
        <taxon>Embryophyta</taxon>
        <taxon>Tracheophyta</taxon>
        <taxon>Spermatophyta</taxon>
        <taxon>Magnoliopsida</taxon>
        <taxon>eudicotyledons</taxon>
        <taxon>Gunneridae</taxon>
        <taxon>Pentapetalae</taxon>
        <taxon>rosids</taxon>
        <taxon>fabids</taxon>
        <taxon>Cucurbitales</taxon>
        <taxon>Cucurbitaceae</taxon>
        <taxon>Benincaseae</taxon>
        <taxon>Cucumis</taxon>
    </lineage>
</organism>
<protein>
    <submittedName>
        <fullName evidence="5">Plastid division protein PDV2</fullName>
    </submittedName>
</protein>
<evidence type="ECO:0000313" key="4">
    <source>
        <dbReference type="Proteomes" id="UP001652600"/>
    </source>
</evidence>
<feature type="coiled-coil region" evidence="1">
    <location>
        <begin position="76"/>
        <end position="103"/>
    </location>
</feature>
<dbReference type="Proteomes" id="UP001652600">
    <property type="component" value="Chromosome 1"/>
</dbReference>
<feature type="compositionally biased region" description="Low complexity" evidence="2">
    <location>
        <begin position="26"/>
        <end position="39"/>
    </location>
</feature>
<keyword evidence="1" id="KW-0175">Coiled coil</keyword>
<keyword evidence="4" id="KW-1185">Reference proteome</keyword>
<dbReference type="OrthoDB" id="436496at2759"/>
<dbReference type="InParanoid" id="A0A1S4E0D9"/>
<sequence length="305" mass="33600">MEQQNTAIILARATELRLKIRSSVNTTTTTTTTSTSAVTSRDDRFSVDENSGVVGSRRSEADASGEAEEDEEAVRLLNICDALESLENQLSSLQDLQQRQRYEKEVALSEIEHSREILLDKLKKYKGGDLEVIHEASAFAGETVQHKQDLMLPPYPTHFGNGYLYPFPSGHKSVSNGLIDATENKATNELDESERKQPKSDSRNSKNGMGSLIRVAAKSVVTIVGIVSILHLTGFRPKFAKKVAALKVFDIFRRSASENNGSYDECPPGKFLVMEEGEARCVVKERIEVPFSSVVAKPDVNYGSG</sequence>
<dbReference type="eggNOG" id="ENOG502REYJ">
    <property type="taxonomic scope" value="Eukaryota"/>
</dbReference>